<dbReference type="GO" id="GO:0030276">
    <property type="term" value="F:clathrin binding"/>
    <property type="evidence" value="ECO:0007669"/>
    <property type="project" value="TreeGrafter"/>
</dbReference>
<sequence length="634" mass="68193">MLNMWKVRELVDKATNVVMNYSEIESKVREATNDDPWGPSGQLMGEIAKSTFMYEQFPEVMNMLWTRMLKDNKKNWRRVYKALLLLAYLIRNGSERVVTSAREHIYDLRSLENYHFIDENGKDQGINVRQKVKEMVEFVQDDDRLREERKKAKKNKDKYIGVSSDSMGGGGGGTFKNSGSSELDRNKWDEDWDKSRGAFPFSEKLGEISDKIGSTIDDTLNKFRKKERDDSPDRISDSEEDRVSRNGRQEKLEFKDEEETVTTKSIQITQATETTTTTTRKRSGATGSKTLDLGAAAHYTGDRSPEEKPSVRQSSSSGLADLLMVDPSSNQSTTTGAASSNGNGEFGDWNAFSANPPASSSTGPSQPVTDLFSSIQSSSAPASNPASVPPSAELFDLMGGVNHQLTNQHTTLSASQSMTFSLGGAPPGTTVAMPTIPLSRSQQSLGGLMSQQPMGQQQKVGVGGQGSLGSTWSDPSVNISLDFLSAGLNPTKTPPTLNNIIQQQGVPPVNLLAQNFGGLNLNSPPSVTPIRPTTNPMMAGNTMTMGMPASMAAGMPASMATGTMGMGGIPVNQGVMGMNMSMNMGMASPVMMGGMAGMGMSGVGMPAMGLAHSITPAMVPPKQDAFANFGNFGK</sequence>
<feature type="region of interest" description="Disordered" evidence="1">
    <location>
        <begin position="223"/>
        <end position="293"/>
    </location>
</feature>
<dbReference type="GO" id="GO:0005543">
    <property type="term" value="F:phospholipid binding"/>
    <property type="evidence" value="ECO:0007669"/>
    <property type="project" value="TreeGrafter"/>
</dbReference>
<dbReference type="GO" id="GO:0030125">
    <property type="term" value="C:clathrin vesicle coat"/>
    <property type="evidence" value="ECO:0007669"/>
    <property type="project" value="TreeGrafter"/>
</dbReference>
<dbReference type="InterPro" id="IPR013809">
    <property type="entry name" value="ENTH"/>
</dbReference>
<dbReference type="Pfam" id="PF01417">
    <property type="entry name" value="ENTH"/>
    <property type="match status" value="1"/>
</dbReference>
<dbReference type="GO" id="GO:0005768">
    <property type="term" value="C:endosome"/>
    <property type="evidence" value="ECO:0007669"/>
    <property type="project" value="TreeGrafter"/>
</dbReference>
<dbReference type="GO" id="GO:0006897">
    <property type="term" value="P:endocytosis"/>
    <property type="evidence" value="ECO:0007669"/>
    <property type="project" value="TreeGrafter"/>
</dbReference>
<reference evidence="3" key="2">
    <citation type="submission" date="2025-08" db="UniProtKB">
        <authorList>
            <consortium name="Ensembl"/>
        </authorList>
    </citation>
    <scope>IDENTIFICATION</scope>
</reference>
<reference evidence="3" key="1">
    <citation type="submission" date="2019-06" db="EMBL/GenBank/DDBJ databases">
        <authorList>
            <consortium name="Wellcome Sanger Institute Data Sharing"/>
        </authorList>
    </citation>
    <scope>NUCLEOTIDE SEQUENCE [LARGE SCALE GENOMIC DNA]</scope>
</reference>
<dbReference type="RefSeq" id="XP_029924129.1">
    <property type="nucleotide sequence ID" value="XM_030068269.1"/>
</dbReference>
<dbReference type="SMART" id="SM00273">
    <property type="entry name" value="ENTH"/>
    <property type="match status" value="1"/>
</dbReference>
<dbReference type="GO" id="GO:0005886">
    <property type="term" value="C:plasma membrane"/>
    <property type="evidence" value="ECO:0007669"/>
    <property type="project" value="TreeGrafter"/>
</dbReference>
<gene>
    <name evidence="3" type="primary">CLINT1</name>
    <name evidence="3" type="synonym">clint1</name>
</gene>
<dbReference type="Gene3D" id="1.25.40.90">
    <property type="match status" value="1"/>
</dbReference>
<feature type="compositionally biased region" description="Low complexity" evidence="1">
    <location>
        <begin position="265"/>
        <end position="278"/>
    </location>
</feature>
<feature type="compositionally biased region" description="Low complexity" evidence="1">
    <location>
        <begin position="373"/>
        <end position="391"/>
    </location>
</feature>
<dbReference type="CDD" id="cd16989">
    <property type="entry name" value="ENTH_EpsinR"/>
    <property type="match status" value="1"/>
</dbReference>
<evidence type="ECO:0000259" key="2">
    <source>
        <dbReference type="PROSITE" id="PS50942"/>
    </source>
</evidence>
<protein>
    <submittedName>
        <fullName evidence="3">Clathrin interactor 1</fullName>
    </submittedName>
</protein>
<feature type="compositionally biased region" description="Polar residues" evidence="1">
    <location>
        <begin position="327"/>
        <end position="343"/>
    </location>
</feature>
<evidence type="ECO:0000256" key="1">
    <source>
        <dbReference type="SAM" id="MobiDB-lite"/>
    </source>
</evidence>
<dbReference type="Proteomes" id="UP000472263">
    <property type="component" value="Chromosome 14"/>
</dbReference>
<dbReference type="AlphaFoldDB" id="A0A667Z861"/>
<feature type="compositionally biased region" description="Low complexity" evidence="1">
    <location>
        <begin position="350"/>
        <end position="361"/>
    </location>
</feature>
<reference evidence="3" key="3">
    <citation type="submission" date="2025-09" db="UniProtKB">
        <authorList>
            <consortium name="Ensembl"/>
        </authorList>
    </citation>
    <scope>IDENTIFICATION</scope>
</reference>
<feature type="compositionally biased region" description="Polar residues" evidence="1">
    <location>
        <begin position="362"/>
        <end position="372"/>
    </location>
</feature>
<dbReference type="InterPro" id="IPR008942">
    <property type="entry name" value="ENTH_VHS"/>
</dbReference>
<dbReference type="PANTHER" id="PTHR12276">
    <property type="entry name" value="EPSIN/ENT-RELATED"/>
    <property type="match status" value="1"/>
</dbReference>
<feature type="compositionally biased region" description="Basic and acidic residues" evidence="1">
    <location>
        <begin position="226"/>
        <end position="254"/>
    </location>
</feature>
<keyword evidence="4" id="KW-1185">Reference proteome</keyword>
<dbReference type="GeneID" id="115371117"/>
<proteinExistence type="predicted"/>
<feature type="domain" description="ENTH" evidence="2">
    <location>
        <begin position="16"/>
        <end position="149"/>
    </location>
</feature>
<evidence type="ECO:0000313" key="4">
    <source>
        <dbReference type="Proteomes" id="UP000472263"/>
    </source>
</evidence>
<dbReference type="PROSITE" id="PS50942">
    <property type="entry name" value="ENTH"/>
    <property type="match status" value="1"/>
</dbReference>
<dbReference type="FunFam" id="1.25.40.90:FF:000006">
    <property type="entry name" value="Clathrin interactor 1"/>
    <property type="match status" value="1"/>
</dbReference>
<accession>A0A667Z861</accession>
<organism evidence="3 4">
    <name type="scientific">Myripristis murdjan</name>
    <name type="common">pinecone soldierfish</name>
    <dbReference type="NCBI Taxonomy" id="586833"/>
    <lineage>
        <taxon>Eukaryota</taxon>
        <taxon>Metazoa</taxon>
        <taxon>Chordata</taxon>
        <taxon>Craniata</taxon>
        <taxon>Vertebrata</taxon>
        <taxon>Euteleostomi</taxon>
        <taxon>Actinopterygii</taxon>
        <taxon>Neopterygii</taxon>
        <taxon>Teleostei</taxon>
        <taxon>Neoteleostei</taxon>
        <taxon>Acanthomorphata</taxon>
        <taxon>Holocentriformes</taxon>
        <taxon>Holocentridae</taxon>
        <taxon>Myripristis</taxon>
    </lineage>
</organism>
<dbReference type="PANTHER" id="PTHR12276:SF122">
    <property type="entry name" value="CLATHRIN INTERACTOR 1-LIKE ISOFORM X1"/>
    <property type="match status" value="1"/>
</dbReference>
<name>A0A667Z861_9TELE</name>
<feature type="region of interest" description="Disordered" evidence="1">
    <location>
        <begin position="323"/>
        <end position="391"/>
    </location>
</feature>
<dbReference type="Ensembl" id="ENSMMDT00005032824.1">
    <property type="protein sequence ID" value="ENSMMDP00005032104.1"/>
    <property type="gene ID" value="ENSMMDG00005015146.1"/>
</dbReference>
<dbReference type="GeneTree" id="ENSGT00940000155650"/>
<dbReference type="SUPFAM" id="SSF48464">
    <property type="entry name" value="ENTH/VHS domain"/>
    <property type="match status" value="1"/>
</dbReference>
<evidence type="ECO:0000313" key="3">
    <source>
        <dbReference type="Ensembl" id="ENSMMDP00005032104.1"/>
    </source>
</evidence>
<feature type="region of interest" description="Disordered" evidence="1">
    <location>
        <begin position="149"/>
        <end position="189"/>
    </location>
</feature>